<name>A0A7J6NNG8_PEROL</name>
<reference evidence="2 3" key="1">
    <citation type="submission" date="2020-04" db="EMBL/GenBank/DDBJ databases">
        <title>Perkinsus olseni comparative genomics.</title>
        <authorList>
            <person name="Bogema D.R."/>
        </authorList>
    </citation>
    <scope>NUCLEOTIDE SEQUENCE [LARGE SCALE GENOMIC DNA]</scope>
    <source>
        <strain evidence="2">00978-12</strain>
    </source>
</reference>
<evidence type="ECO:0000313" key="2">
    <source>
        <dbReference type="EMBL" id="KAF4685459.1"/>
    </source>
</evidence>
<dbReference type="OrthoDB" id="10551292at2759"/>
<dbReference type="Proteomes" id="UP000541610">
    <property type="component" value="Unassembled WGS sequence"/>
</dbReference>
<comment type="caution">
    <text evidence="2">The sequence shown here is derived from an EMBL/GenBank/DDBJ whole genome shotgun (WGS) entry which is preliminary data.</text>
</comment>
<keyword evidence="1" id="KW-0732">Signal</keyword>
<dbReference type="AlphaFoldDB" id="A0A7J6NNG8"/>
<evidence type="ECO:0000313" key="3">
    <source>
        <dbReference type="Proteomes" id="UP000541610"/>
    </source>
</evidence>
<protein>
    <submittedName>
        <fullName evidence="2">Uncharacterized protein</fullName>
    </submittedName>
</protein>
<proteinExistence type="predicted"/>
<dbReference type="EMBL" id="JABANP010000262">
    <property type="protein sequence ID" value="KAF4685459.1"/>
    <property type="molecule type" value="Genomic_DNA"/>
</dbReference>
<feature type="chain" id="PRO_5029521225" evidence="1">
    <location>
        <begin position="18"/>
        <end position="204"/>
    </location>
</feature>
<feature type="signal peptide" evidence="1">
    <location>
        <begin position="1"/>
        <end position="17"/>
    </location>
</feature>
<sequence length="204" mass="23048">MFASIFSLVSFGSSVVALRTVSQDKAKPLTNDIFELGGSFNKDCVIDYEQEKLTVNLHRFGGNGSEESHHYHSIEAVATSPDGSRFSTSYFLYGDKSWRFRAGPGPNGAYVDRTDTTDKAGVYFSMINPFYEMMPSIVEIMDDGDCTKAAVYIEQHPPRTEIKPEYKPGTVWLHQYFIDRKWLAENVIRNLPGWTTPGKKLKLL</sequence>
<accession>A0A7J6NNG8</accession>
<organism evidence="2 3">
    <name type="scientific">Perkinsus olseni</name>
    <name type="common">Perkinsus atlanticus</name>
    <dbReference type="NCBI Taxonomy" id="32597"/>
    <lineage>
        <taxon>Eukaryota</taxon>
        <taxon>Sar</taxon>
        <taxon>Alveolata</taxon>
        <taxon>Perkinsozoa</taxon>
        <taxon>Perkinsea</taxon>
        <taxon>Perkinsida</taxon>
        <taxon>Perkinsidae</taxon>
        <taxon>Perkinsus</taxon>
    </lineage>
</organism>
<evidence type="ECO:0000256" key="1">
    <source>
        <dbReference type="SAM" id="SignalP"/>
    </source>
</evidence>
<gene>
    <name evidence="2" type="ORF">FOZ60_006527</name>
</gene>